<name>A0AAV3PLM0_LITER</name>
<dbReference type="AlphaFoldDB" id="A0AAV3PLM0"/>
<proteinExistence type="predicted"/>
<comment type="caution">
    <text evidence="3">The sequence shown here is derived from an EMBL/GenBank/DDBJ whole genome shotgun (WGS) entry which is preliminary data.</text>
</comment>
<keyword evidence="4" id="KW-1185">Reference proteome</keyword>
<dbReference type="Pfam" id="PF22936">
    <property type="entry name" value="Pol_BBD"/>
    <property type="match status" value="1"/>
</dbReference>
<evidence type="ECO:0000259" key="2">
    <source>
        <dbReference type="Pfam" id="PF22936"/>
    </source>
</evidence>
<dbReference type="InterPro" id="IPR054722">
    <property type="entry name" value="PolX-like_BBD"/>
</dbReference>
<feature type="domain" description="Retrovirus-related Pol polyprotein from transposon TNT 1-94-like beta-barrel" evidence="2">
    <location>
        <begin position="46"/>
        <end position="91"/>
    </location>
</feature>
<evidence type="ECO:0000259" key="1">
    <source>
        <dbReference type="Pfam" id="PF13976"/>
    </source>
</evidence>
<gene>
    <name evidence="3" type="ORF">LIER_09890</name>
</gene>
<sequence length="340" mass="37171">MQCQICMKPGHTAVRCFQRFTQPSNNESSPKNALIATPSTIQDSSWYVDSGATNHITADLQNMSLYNDYSGSDKITVGNGESILIHHTGSLDQGLYRLDPNTSFPLLTSATPSPSQFALVGELTTFNKWHERLGHPASSIVQKVMSSSNIPVKGSSSQSVCSSCQLGKSYRLPFEESSFVSTAPLEFVFSDVWGKSPIQSNKVSQLSSPIVSPIVPIPLTSPQNSYPPTSVNLPSSECTELVDIPIHCADSSPSSTQLTIPVTPLAPSHHMLTRSKTNSLKPKVFNVTKYALSSELVEPTYYSQAKGNPLWEQAMQEEYNALLNNKTWSLVSAPSTYRKY</sequence>
<accession>A0AAV3PLM0</accession>
<dbReference type="InterPro" id="IPR025724">
    <property type="entry name" value="GAG-pre-integrase_dom"/>
</dbReference>
<feature type="domain" description="GAG-pre-integrase" evidence="1">
    <location>
        <begin position="108"/>
        <end position="169"/>
    </location>
</feature>
<protein>
    <recommendedName>
        <fullName evidence="5">GAG-pre-integrase domain-containing protein</fullName>
    </recommendedName>
</protein>
<dbReference type="EMBL" id="BAABME010001715">
    <property type="protein sequence ID" value="GAA0151098.1"/>
    <property type="molecule type" value="Genomic_DNA"/>
</dbReference>
<reference evidence="3 4" key="1">
    <citation type="submission" date="2024-01" db="EMBL/GenBank/DDBJ databases">
        <title>The complete chloroplast genome sequence of Lithospermum erythrorhizon: insights into the phylogenetic relationship among Boraginaceae species and the maternal lineages of purple gromwells.</title>
        <authorList>
            <person name="Okada T."/>
            <person name="Watanabe K."/>
        </authorList>
    </citation>
    <scope>NUCLEOTIDE SEQUENCE [LARGE SCALE GENOMIC DNA]</scope>
</reference>
<dbReference type="Pfam" id="PF13976">
    <property type="entry name" value="gag_pre-integrs"/>
    <property type="match status" value="1"/>
</dbReference>
<evidence type="ECO:0000313" key="4">
    <source>
        <dbReference type="Proteomes" id="UP001454036"/>
    </source>
</evidence>
<organism evidence="3 4">
    <name type="scientific">Lithospermum erythrorhizon</name>
    <name type="common">Purple gromwell</name>
    <name type="synonym">Lithospermum officinale var. erythrorhizon</name>
    <dbReference type="NCBI Taxonomy" id="34254"/>
    <lineage>
        <taxon>Eukaryota</taxon>
        <taxon>Viridiplantae</taxon>
        <taxon>Streptophyta</taxon>
        <taxon>Embryophyta</taxon>
        <taxon>Tracheophyta</taxon>
        <taxon>Spermatophyta</taxon>
        <taxon>Magnoliopsida</taxon>
        <taxon>eudicotyledons</taxon>
        <taxon>Gunneridae</taxon>
        <taxon>Pentapetalae</taxon>
        <taxon>asterids</taxon>
        <taxon>lamiids</taxon>
        <taxon>Boraginales</taxon>
        <taxon>Boraginaceae</taxon>
        <taxon>Boraginoideae</taxon>
        <taxon>Lithospermeae</taxon>
        <taxon>Lithospermum</taxon>
    </lineage>
</organism>
<evidence type="ECO:0000313" key="3">
    <source>
        <dbReference type="EMBL" id="GAA0151098.1"/>
    </source>
</evidence>
<dbReference type="Proteomes" id="UP001454036">
    <property type="component" value="Unassembled WGS sequence"/>
</dbReference>
<evidence type="ECO:0008006" key="5">
    <source>
        <dbReference type="Google" id="ProtNLM"/>
    </source>
</evidence>